<gene>
    <name evidence="1" type="ORF">SKAU_G00404500</name>
</gene>
<protein>
    <submittedName>
        <fullName evidence="1">Uncharacterized protein</fullName>
    </submittedName>
</protein>
<accession>A0A9Q1E9R2</accession>
<dbReference type="AlphaFoldDB" id="A0A9Q1E9R2"/>
<reference evidence="1" key="1">
    <citation type="journal article" date="2023" name="Science">
        <title>Genome structures resolve the early diversification of teleost fishes.</title>
        <authorList>
            <person name="Parey E."/>
            <person name="Louis A."/>
            <person name="Montfort J."/>
            <person name="Bouchez O."/>
            <person name="Roques C."/>
            <person name="Iampietro C."/>
            <person name="Lluch J."/>
            <person name="Castinel A."/>
            <person name="Donnadieu C."/>
            <person name="Desvignes T."/>
            <person name="Floi Bucao C."/>
            <person name="Jouanno E."/>
            <person name="Wen M."/>
            <person name="Mejri S."/>
            <person name="Dirks R."/>
            <person name="Jansen H."/>
            <person name="Henkel C."/>
            <person name="Chen W.J."/>
            <person name="Zahm M."/>
            <person name="Cabau C."/>
            <person name="Klopp C."/>
            <person name="Thompson A.W."/>
            <person name="Robinson-Rechavi M."/>
            <person name="Braasch I."/>
            <person name="Lecointre G."/>
            <person name="Bobe J."/>
            <person name="Postlethwait J.H."/>
            <person name="Berthelot C."/>
            <person name="Roest Crollius H."/>
            <person name="Guiguen Y."/>
        </authorList>
    </citation>
    <scope>NUCLEOTIDE SEQUENCE</scope>
    <source>
        <strain evidence="1">WJC10195</strain>
    </source>
</reference>
<dbReference type="Proteomes" id="UP001152622">
    <property type="component" value="Chromosome 21"/>
</dbReference>
<sequence length="181" mass="20305">MVEFIIKTVWSGQGQLVGGAIRQGLRAPPVGSRIASACDLRLVVGRRPREGCPGCWSQRQGFVEAAGDCFTNGNGSQLLQSDQMSCLPVAAQYVIFTGQRWARAKIGWDTAEDVDEMAVHFKAQTRGWGLKAWRGAEQSWEQSMWRWIWLRTSGLQRFGRGCFLQPTTITTNRAQQQQHSF</sequence>
<name>A0A9Q1E9R2_SYNKA</name>
<proteinExistence type="predicted"/>
<keyword evidence="2" id="KW-1185">Reference proteome</keyword>
<evidence type="ECO:0000313" key="2">
    <source>
        <dbReference type="Proteomes" id="UP001152622"/>
    </source>
</evidence>
<evidence type="ECO:0000313" key="1">
    <source>
        <dbReference type="EMBL" id="KAJ8334811.1"/>
    </source>
</evidence>
<organism evidence="1 2">
    <name type="scientific">Synaphobranchus kaupii</name>
    <name type="common">Kaup's arrowtooth eel</name>
    <dbReference type="NCBI Taxonomy" id="118154"/>
    <lineage>
        <taxon>Eukaryota</taxon>
        <taxon>Metazoa</taxon>
        <taxon>Chordata</taxon>
        <taxon>Craniata</taxon>
        <taxon>Vertebrata</taxon>
        <taxon>Euteleostomi</taxon>
        <taxon>Actinopterygii</taxon>
        <taxon>Neopterygii</taxon>
        <taxon>Teleostei</taxon>
        <taxon>Anguilliformes</taxon>
        <taxon>Synaphobranchidae</taxon>
        <taxon>Synaphobranchus</taxon>
    </lineage>
</organism>
<dbReference type="EMBL" id="JAINUF010000021">
    <property type="protein sequence ID" value="KAJ8334811.1"/>
    <property type="molecule type" value="Genomic_DNA"/>
</dbReference>
<comment type="caution">
    <text evidence="1">The sequence shown here is derived from an EMBL/GenBank/DDBJ whole genome shotgun (WGS) entry which is preliminary data.</text>
</comment>